<feature type="domain" description="Polymerase nucleotidyl transferase" evidence="10">
    <location>
        <begin position="35"/>
        <end position="100"/>
    </location>
</feature>
<comment type="cofactor">
    <cofactor evidence="1">
        <name>Mg(2+)</name>
        <dbReference type="ChEBI" id="CHEBI:18420"/>
    </cofactor>
</comment>
<dbReference type="InterPro" id="IPR043519">
    <property type="entry name" value="NT_sf"/>
</dbReference>
<keyword evidence="4" id="KW-0548">Nucleotidyltransferase</keyword>
<dbReference type="RefSeq" id="WP_252620335.1">
    <property type="nucleotide sequence ID" value="NZ_CP099490.1"/>
</dbReference>
<sequence length="106" mass="11156">MSVVTAESVSLRAAIAAHRDAMDLILRRYRAVNPRLFGSVARGDATADSDIDLLVDLLPSGGNDLLRVAGVAEELSQLLESRVDVVAASLLRDEVSSSALVDAVPV</sequence>
<dbReference type="PANTHER" id="PTHR33571:SF12">
    <property type="entry name" value="BSL3053 PROTEIN"/>
    <property type="match status" value="1"/>
</dbReference>
<dbReference type="SUPFAM" id="SSF81301">
    <property type="entry name" value="Nucleotidyltransferase"/>
    <property type="match status" value="1"/>
</dbReference>
<dbReference type="Gene3D" id="3.30.460.10">
    <property type="entry name" value="Beta Polymerase, domain 2"/>
    <property type="match status" value="1"/>
</dbReference>
<dbReference type="InterPro" id="IPR052038">
    <property type="entry name" value="Type-VII_TA_antitoxin"/>
</dbReference>
<keyword evidence="6" id="KW-0547">Nucleotide-binding</keyword>
<reference evidence="11" key="1">
    <citation type="submission" date="2022-06" db="EMBL/GenBank/DDBJ databases">
        <title>Ornithinimicrobium JY.X270.</title>
        <authorList>
            <person name="Huang Y."/>
        </authorList>
    </citation>
    <scope>NUCLEOTIDE SEQUENCE</scope>
    <source>
        <strain evidence="11">JY.X270</strain>
    </source>
</reference>
<evidence type="ECO:0000259" key="10">
    <source>
        <dbReference type="Pfam" id="PF01909"/>
    </source>
</evidence>
<keyword evidence="7" id="KW-0067">ATP-binding</keyword>
<evidence type="ECO:0000256" key="3">
    <source>
        <dbReference type="ARBA" id="ARBA00022679"/>
    </source>
</evidence>
<name>A0ABY4YGP2_9MICO</name>
<proteinExistence type="inferred from homology"/>
<evidence type="ECO:0000313" key="11">
    <source>
        <dbReference type="EMBL" id="USQ75839.1"/>
    </source>
</evidence>
<dbReference type="CDD" id="cd05403">
    <property type="entry name" value="NT_KNTase_like"/>
    <property type="match status" value="1"/>
</dbReference>
<keyword evidence="12" id="KW-1185">Reference proteome</keyword>
<keyword evidence="8" id="KW-0460">Magnesium</keyword>
<keyword evidence="5" id="KW-0479">Metal-binding</keyword>
<keyword evidence="2" id="KW-1277">Toxin-antitoxin system</keyword>
<comment type="similarity">
    <text evidence="9">Belongs to the MntA antitoxin family.</text>
</comment>
<organism evidence="11 12">
    <name type="scientific">Ornithinimicrobium cryptoxanthini</name>
    <dbReference type="NCBI Taxonomy" id="2934161"/>
    <lineage>
        <taxon>Bacteria</taxon>
        <taxon>Bacillati</taxon>
        <taxon>Actinomycetota</taxon>
        <taxon>Actinomycetes</taxon>
        <taxon>Micrococcales</taxon>
        <taxon>Ornithinimicrobiaceae</taxon>
        <taxon>Ornithinimicrobium</taxon>
    </lineage>
</organism>
<evidence type="ECO:0000256" key="8">
    <source>
        <dbReference type="ARBA" id="ARBA00022842"/>
    </source>
</evidence>
<evidence type="ECO:0000256" key="1">
    <source>
        <dbReference type="ARBA" id="ARBA00001946"/>
    </source>
</evidence>
<dbReference type="PANTHER" id="PTHR33571">
    <property type="entry name" value="SSL8005 PROTEIN"/>
    <property type="match status" value="1"/>
</dbReference>
<dbReference type="Proteomes" id="UP001056535">
    <property type="component" value="Chromosome"/>
</dbReference>
<keyword evidence="3" id="KW-0808">Transferase</keyword>
<evidence type="ECO:0000256" key="2">
    <source>
        <dbReference type="ARBA" id="ARBA00022649"/>
    </source>
</evidence>
<evidence type="ECO:0000313" key="12">
    <source>
        <dbReference type="Proteomes" id="UP001056535"/>
    </source>
</evidence>
<dbReference type="Pfam" id="PF01909">
    <property type="entry name" value="NTP_transf_2"/>
    <property type="match status" value="1"/>
</dbReference>
<evidence type="ECO:0000256" key="6">
    <source>
        <dbReference type="ARBA" id="ARBA00022741"/>
    </source>
</evidence>
<evidence type="ECO:0000256" key="5">
    <source>
        <dbReference type="ARBA" id="ARBA00022723"/>
    </source>
</evidence>
<evidence type="ECO:0000256" key="7">
    <source>
        <dbReference type="ARBA" id="ARBA00022840"/>
    </source>
</evidence>
<protein>
    <submittedName>
        <fullName evidence="11">Nucleotidyltransferase domain-containing protein</fullName>
    </submittedName>
</protein>
<evidence type="ECO:0000256" key="9">
    <source>
        <dbReference type="ARBA" id="ARBA00038276"/>
    </source>
</evidence>
<evidence type="ECO:0000256" key="4">
    <source>
        <dbReference type="ARBA" id="ARBA00022695"/>
    </source>
</evidence>
<dbReference type="EMBL" id="CP099490">
    <property type="protein sequence ID" value="USQ75839.1"/>
    <property type="molecule type" value="Genomic_DNA"/>
</dbReference>
<gene>
    <name evidence="11" type="ORF">NF557_14720</name>
</gene>
<dbReference type="InterPro" id="IPR002934">
    <property type="entry name" value="Polymerase_NTP_transf_dom"/>
</dbReference>
<accession>A0ABY4YGP2</accession>